<keyword evidence="2" id="KW-1185">Reference proteome</keyword>
<proteinExistence type="predicted"/>
<reference evidence="1" key="1">
    <citation type="submission" date="2022-11" db="EMBL/GenBank/DDBJ databases">
        <title>Centuries of genome instability and evolution in soft-shell clam transmissible cancer (bioRxiv).</title>
        <authorList>
            <person name="Hart S.F.M."/>
            <person name="Yonemitsu M.A."/>
            <person name="Giersch R.M."/>
            <person name="Beal B.F."/>
            <person name="Arriagada G."/>
            <person name="Davis B.W."/>
            <person name="Ostrander E.A."/>
            <person name="Goff S.P."/>
            <person name="Metzger M.J."/>
        </authorList>
    </citation>
    <scope>NUCLEOTIDE SEQUENCE</scope>
    <source>
        <strain evidence="1">MELC-2E11</strain>
        <tissue evidence="1">Siphon/mantle</tissue>
    </source>
</reference>
<gene>
    <name evidence="1" type="ORF">MAR_018912</name>
</gene>
<dbReference type="EMBL" id="CP111017">
    <property type="protein sequence ID" value="WAR08954.1"/>
    <property type="molecule type" value="Genomic_DNA"/>
</dbReference>
<sequence length="146" mass="16984">MKRLLGPDYCDILVCDFLKYGFHIGFKGGDVENLKLDSWKYKNHSGAYEFPNEIENYLGKESKDYRILSPFMKIHLKVSPLNLVPKKDTSERRVTLDVCMPKGHAVNDFIEKDWLVKAKVPGCLLFKKDLKKAYRQISICPKITLW</sequence>
<evidence type="ECO:0000313" key="2">
    <source>
        <dbReference type="Proteomes" id="UP001164746"/>
    </source>
</evidence>
<protein>
    <recommendedName>
        <fullName evidence="3">Reverse transcriptase domain-containing protein</fullName>
    </recommendedName>
</protein>
<evidence type="ECO:0000313" key="1">
    <source>
        <dbReference type="EMBL" id="WAR08954.1"/>
    </source>
</evidence>
<accession>A0ABY7EII4</accession>
<evidence type="ECO:0008006" key="3">
    <source>
        <dbReference type="Google" id="ProtNLM"/>
    </source>
</evidence>
<name>A0ABY7EII4_MYAAR</name>
<dbReference type="Proteomes" id="UP001164746">
    <property type="component" value="Chromosome 6"/>
</dbReference>
<organism evidence="1 2">
    <name type="scientific">Mya arenaria</name>
    <name type="common">Soft-shell clam</name>
    <dbReference type="NCBI Taxonomy" id="6604"/>
    <lineage>
        <taxon>Eukaryota</taxon>
        <taxon>Metazoa</taxon>
        <taxon>Spiralia</taxon>
        <taxon>Lophotrochozoa</taxon>
        <taxon>Mollusca</taxon>
        <taxon>Bivalvia</taxon>
        <taxon>Autobranchia</taxon>
        <taxon>Heteroconchia</taxon>
        <taxon>Euheterodonta</taxon>
        <taxon>Imparidentia</taxon>
        <taxon>Neoheterodontei</taxon>
        <taxon>Myida</taxon>
        <taxon>Myoidea</taxon>
        <taxon>Myidae</taxon>
        <taxon>Mya</taxon>
    </lineage>
</organism>